<keyword evidence="3" id="KW-1185">Reference proteome</keyword>
<feature type="region of interest" description="Disordered" evidence="1">
    <location>
        <begin position="1"/>
        <end position="69"/>
    </location>
</feature>
<feature type="compositionally biased region" description="Basic and acidic residues" evidence="1">
    <location>
        <begin position="9"/>
        <end position="44"/>
    </location>
</feature>
<comment type="caution">
    <text evidence="2">The sequence shown here is derived from an EMBL/GenBank/DDBJ whole genome shotgun (WGS) entry which is preliminary data.</text>
</comment>
<evidence type="ECO:0000313" key="3">
    <source>
        <dbReference type="Proteomes" id="UP001341840"/>
    </source>
</evidence>
<gene>
    <name evidence="2" type="ORF">PIB30_017984</name>
</gene>
<dbReference type="EMBL" id="JASCZI010120882">
    <property type="protein sequence ID" value="MED6156824.1"/>
    <property type="molecule type" value="Genomic_DNA"/>
</dbReference>
<proteinExistence type="predicted"/>
<protein>
    <submittedName>
        <fullName evidence="2">Uncharacterized protein</fullName>
    </submittedName>
</protein>
<evidence type="ECO:0000256" key="1">
    <source>
        <dbReference type="SAM" id="MobiDB-lite"/>
    </source>
</evidence>
<accession>A0ABU6U7Q4</accession>
<feature type="region of interest" description="Disordered" evidence="1">
    <location>
        <begin position="156"/>
        <end position="189"/>
    </location>
</feature>
<dbReference type="Proteomes" id="UP001341840">
    <property type="component" value="Unassembled WGS sequence"/>
</dbReference>
<organism evidence="2 3">
    <name type="scientific">Stylosanthes scabra</name>
    <dbReference type="NCBI Taxonomy" id="79078"/>
    <lineage>
        <taxon>Eukaryota</taxon>
        <taxon>Viridiplantae</taxon>
        <taxon>Streptophyta</taxon>
        <taxon>Embryophyta</taxon>
        <taxon>Tracheophyta</taxon>
        <taxon>Spermatophyta</taxon>
        <taxon>Magnoliopsida</taxon>
        <taxon>eudicotyledons</taxon>
        <taxon>Gunneridae</taxon>
        <taxon>Pentapetalae</taxon>
        <taxon>rosids</taxon>
        <taxon>fabids</taxon>
        <taxon>Fabales</taxon>
        <taxon>Fabaceae</taxon>
        <taxon>Papilionoideae</taxon>
        <taxon>50 kb inversion clade</taxon>
        <taxon>dalbergioids sensu lato</taxon>
        <taxon>Dalbergieae</taxon>
        <taxon>Pterocarpus clade</taxon>
        <taxon>Stylosanthes</taxon>
    </lineage>
</organism>
<reference evidence="2 3" key="1">
    <citation type="journal article" date="2023" name="Plants (Basel)">
        <title>Bridging the Gap: Combining Genomics and Transcriptomics Approaches to Understand Stylosanthes scabra, an Orphan Legume from the Brazilian Caatinga.</title>
        <authorList>
            <person name="Ferreira-Neto J.R.C."/>
            <person name="da Silva M.D."/>
            <person name="Binneck E."/>
            <person name="de Melo N.F."/>
            <person name="da Silva R.H."/>
            <person name="de Melo A.L.T.M."/>
            <person name="Pandolfi V."/>
            <person name="Bustamante F.O."/>
            <person name="Brasileiro-Vidal A.C."/>
            <person name="Benko-Iseppon A.M."/>
        </authorList>
    </citation>
    <scope>NUCLEOTIDE SEQUENCE [LARGE SCALE GENOMIC DNA]</scope>
    <source>
        <tissue evidence="2">Leaves</tissue>
    </source>
</reference>
<sequence length="204" mass="23080">MEDQGNESEVQRRMEVRVEVEETEKQDQMERAKEMTMDRMRSKGEPFLLGWDVGPNSSGSKTATHLDERRMNDLVSDTPLCPSRSNAVGPCSVQLQKSQSMPNLLVEYLEKGCEEGSVSGPVEPPGFEKFVRIVDSQIPNHTTIGNNCHTENLEKKITKPKHKKVREGKEVEKGKKKKSKIRSEKRSTEKIGDRICEVHEADGD</sequence>
<name>A0ABU6U7Q4_9FABA</name>
<evidence type="ECO:0000313" key="2">
    <source>
        <dbReference type="EMBL" id="MED6156824.1"/>
    </source>
</evidence>